<keyword evidence="1" id="KW-0808">Transferase</keyword>
<comment type="caution">
    <text evidence="1">The sequence shown here is derived from an EMBL/GenBank/DDBJ whole genome shotgun (WGS) entry which is preliminary data.</text>
</comment>
<dbReference type="Gene3D" id="3.40.630.30">
    <property type="match status" value="1"/>
</dbReference>
<dbReference type="AlphaFoldDB" id="A0A6H9XG89"/>
<evidence type="ECO:0000313" key="1">
    <source>
        <dbReference type="EMBL" id="SPW30771.1"/>
    </source>
</evidence>
<evidence type="ECO:0000313" key="2">
    <source>
        <dbReference type="Proteomes" id="UP000249886"/>
    </source>
</evidence>
<dbReference type="EMBL" id="UARK01000023">
    <property type="protein sequence ID" value="SPW30771.1"/>
    <property type="molecule type" value="Genomic_DNA"/>
</dbReference>
<dbReference type="GO" id="GO:0016740">
    <property type="term" value="F:transferase activity"/>
    <property type="evidence" value="ECO:0007669"/>
    <property type="project" value="UniProtKB-KW"/>
</dbReference>
<dbReference type="RefSeq" id="WP_050773697.1">
    <property type="nucleotide sequence ID" value="NZ_CP050134.2"/>
</dbReference>
<dbReference type="GeneID" id="84574089"/>
<reference evidence="1 2" key="1">
    <citation type="submission" date="2018-06" db="EMBL/GenBank/DDBJ databases">
        <authorList>
            <consortium name="Pathogen Informatics"/>
            <person name="Doyle S."/>
        </authorList>
    </citation>
    <scope>NUCLEOTIDE SEQUENCE [LARGE SCALE GENOMIC DNA]</scope>
    <source>
        <strain evidence="1 2">NCTC10254</strain>
    </source>
</reference>
<gene>
    <name evidence="1" type="ORF">NCTC10254_01879</name>
</gene>
<dbReference type="SUPFAM" id="SSF55729">
    <property type="entry name" value="Acyl-CoA N-acyltransferases (Nat)"/>
    <property type="match status" value="1"/>
</dbReference>
<sequence>MTVFFQFAPPETDVTPADYSDALVNFVFATNVAHQDVSGDVADSASAEVVCESLRPTPVRESVVLVAVSGEPDLSAFRRSPLGYPLIAADAGSAHPGLPDDVEVLGYVDATMTPGAQGVDADLVLGVDFLPETPGGPATGSELTAWRELIAGIEEFTQAVGRTLIRIWHGVPLSGGEGDFEWELLDCGYYLGMVELCGVIPTSSESQWEGPVLPPGYDFVVYEDHRSPEQHREPLLQLYTEAEADMPVGGLTRDVVPWTRKRWDHQLRDGEQSLMVVLVYFGVVAGLSEVRRMRGSDCAEQQITVVNRRHRGLNLSSALKYRLRKEVQERWPEVRSIYTAVAEDNEPMLVANYSVDFRETSRTQCFEKVF</sequence>
<name>A0A6H9XG89_9CORY</name>
<dbReference type="Proteomes" id="UP000249886">
    <property type="component" value="Unassembled WGS sequence"/>
</dbReference>
<protein>
    <submittedName>
        <fullName evidence="1">Acetyltransferase</fullName>
    </submittedName>
</protein>
<accession>A0A6H9XG89</accession>
<organism evidence="1 2">
    <name type="scientific">Corynebacterium matruchotii</name>
    <dbReference type="NCBI Taxonomy" id="43768"/>
    <lineage>
        <taxon>Bacteria</taxon>
        <taxon>Bacillati</taxon>
        <taxon>Actinomycetota</taxon>
        <taxon>Actinomycetes</taxon>
        <taxon>Mycobacteriales</taxon>
        <taxon>Corynebacteriaceae</taxon>
        <taxon>Corynebacterium</taxon>
    </lineage>
</organism>
<proteinExistence type="predicted"/>
<dbReference type="InterPro" id="IPR016181">
    <property type="entry name" value="Acyl_CoA_acyltransferase"/>
</dbReference>